<evidence type="ECO:0000256" key="3">
    <source>
        <dbReference type="ARBA" id="ARBA00022496"/>
    </source>
</evidence>
<keyword evidence="11" id="KW-1185">Reference proteome</keyword>
<dbReference type="EMBL" id="JAUZVY010000001">
    <property type="protein sequence ID" value="MDP4527508.1"/>
    <property type="molecule type" value="Genomic_DNA"/>
</dbReference>
<dbReference type="GO" id="GO:0005524">
    <property type="term" value="F:ATP binding"/>
    <property type="evidence" value="ECO:0007669"/>
    <property type="project" value="UniProtKB-KW"/>
</dbReference>
<dbReference type="CDD" id="cd03259">
    <property type="entry name" value="ABC_Carb_Solutes_like"/>
    <property type="match status" value="1"/>
</dbReference>
<dbReference type="SUPFAM" id="SSF50331">
    <property type="entry name" value="MOP-like"/>
    <property type="match status" value="1"/>
</dbReference>
<keyword evidence="5 10" id="KW-0067">ATP-binding</keyword>
<dbReference type="InterPro" id="IPR027417">
    <property type="entry name" value="P-loop_NTPase"/>
</dbReference>
<keyword evidence="2" id="KW-1003">Cell membrane</keyword>
<keyword evidence="7" id="KW-0406">Ion transport</keyword>
<dbReference type="InterPro" id="IPR003439">
    <property type="entry name" value="ABC_transporter-like_ATP-bd"/>
</dbReference>
<name>A0ABT9GKK7_9GAMM</name>
<protein>
    <submittedName>
        <fullName evidence="10">ABC transporter ATP-binding protein</fullName>
    </submittedName>
</protein>
<dbReference type="InterPro" id="IPR050093">
    <property type="entry name" value="ABC_SmlMolc_Importer"/>
</dbReference>
<dbReference type="InterPro" id="IPR017871">
    <property type="entry name" value="ABC_transporter-like_CS"/>
</dbReference>
<evidence type="ECO:0000256" key="6">
    <source>
        <dbReference type="ARBA" id="ARBA00023004"/>
    </source>
</evidence>
<keyword evidence="8" id="KW-0472">Membrane</keyword>
<evidence type="ECO:0000313" key="10">
    <source>
        <dbReference type="EMBL" id="MDP4527508.1"/>
    </source>
</evidence>
<dbReference type="PANTHER" id="PTHR42781:SF4">
    <property type="entry name" value="SPERMIDINE_PUTRESCINE IMPORT ATP-BINDING PROTEIN POTA"/>
    <property type="match status" value="1"/>
</dbReference>
<organism evidence="10 11">
    <name type="scientific">Alkalimonas delamerensis</name>
    <dbReference type="NCBI Taxonomy" id="265981"/>
    <lineage>
        <taxon>Bacteria</taxon>
        <taxon>Pseudomonadati</taxon>
        <taxon>Pseudomonadota</taxon>
        <taxon>Gammaproteobacteria</taxon>
        <taxon>Alkalimonas</taxon>
    </lineage>
</organism>
<evidence type="ECO:0000256" key="1">
    <source>
        <dbReference type="ARBA" id="ARBA00022448"/>
    </source>
</evidence>
<keyword evidence="6" id="KW-0408">Iron</keyword>
<evidence type="ECO:0000256" key="2">
    <source>
        <dbReference type="ARBA" id="ARBA00022475"/>
    </source>
</evidence>
<dbReference type="Gene3D" id="3.40.50.300">
    <property type="entry name" value="P-loop containing nucleotide triphosphate hydrolases"/>
    <property type="match status" value="1"/>
</dbReference>
<dbReference type="PROSITE" id="PS00211">
    <property type="entry name" value="ABC_TRANSPORTER_1"/>
    <property type="match status" value="1"/>
</dbReference>
<evidence type="ECO:0000256" key="8">
    <source>
        <dbReference type="ARBA" id="ARBA00023136"/>
    </source>
</evidence>
<evidence type="ECO:0000313" key="11">
    <source>
        <dbReference type="Proteomes" id="UP001236258"/>
    </source>
</evidence>
<dbReference type="Gene3D" id="2.40.50.100">
    <property type="match status" value="1"/>
</dbReference>
<sequence length="354" mass="39201">MLVLEQLDVAYGTHTVVKDITFSLSKGQIGCLVGPSGCGKTTLLRAIAGFEPVAKGAIRLAQGVVSAPNHACPPEQRKLGMVFQDFALFPHLTVAENIGFGIKQLSRSARQQRVRELLRLVGLPDLAERYIHQLSGGQQQRIALARAIAPKPEVLLLDEPFSSLDAELRESLARDIRQILKQEQMTAVMVTHDQFEAFTMADLIGVMEHGRMQQWATPYELYHKPVNRFVADFIGRGVLLAGKMLDSQRVQTSFGIFRQSYQPGLQQGDSVDVLIRPDDIVHDDDSGVTAKVLEKSFRGSHILYSLELHSGDQVYCLALSHHNHAVGEMIGIRLDLDHMVVYPRLASAHAELAQ</sequence>
<keyword evidence="3" id="KW-0410">Iron transport</keyword>
<dbReference type="InterPro" id="IPR015853">
    <property type="entry name" value="ABC_transpr_FbpC"/>
</dbReference>
<feature type="domain" description="ABC transporter" evidence="9">
    <location>
        <begin position="2"/>
        <end position="234"/>
    </location>
</feature>
<reference evidence="10 11" key="1">
    <citation type="submission" date="2023-08" db="EMBL/GenBank/DDBJ databases">
        <authorList>
            <person name="Joshi A."/>
            <person name="Thite S."/>
        </authorList>
    </citation>
    <scope>NUCLEOTIDE SEQUENCE [LARGE SCALE GENOMIC DNA]</scope>
    <source>
        <strain evidence="10 11">1E1</strain>
    </source>
</reference>
<evidence type="ECO:0000259" key="9">
    <source>
        <dbReference type="PROSITE" id="PS50893"/>
    </source>
</evidence>
<dbReference type="RefSeq" id="WP_228589550.1">
    <property type="nucleotide sequence ID" value="NZ_JAUZVY010000001.1"/>
</dbReference>
<dbReference type="Pfam" id="PF08402">
    <property type="entry name" value="TOBE_2"/>
    <property type="match status" value="1"/>
</dbReference>
<evidence type="ECO:0000256" key="4">
    <source>
        <dbReference type="ARBA" id="ARBA00022741"/>
    </source>
</evidence>
<gene>
    <name evidence="10" type="ORF">Q3O59_00510</name>
</gene>
<dbReference type="InterPro" id="IPR008995">
    <property type="entry name" value="Mo/tungstate-bd_C_term_dom"/>
</dbReference>
<dbReference type="PANTHER" id="PTHR42781">
    <property type="entry name" value="SPERMIDINE/PUTRESCINE IMPORT ATP-BINDING PROTEIN POTA"/>
    <property type="match status" value="1"/>
</dbReference>
<dbReference type="InterPro" id="IPR013611">
    <property type="entry name" value="Transp-assoc_OB_typ2"/>
</dbReference>
<dbReference type="Pfam" id="PF00005">
    <property type="entry name" value="ABC_tran"/>
    <property type="match status" value="1"/>
</dbReference>
<evidence type="ECO:0000256" key="7">
    <source>
        <dbReference type="ARBA" id="ARBA00023065"/>
    </source>
</evidence>
<dbReference type="Proteomes" id="UP001236258">
    <property type="component" value="Unassembled WGS sequence"/>
</dbReference>
<proteinExistence type="predicted"/>
<dbReference type="SMART" id="SM00382">
    <property type="entry name" value="AAA"/>
    <property type="match status" value="1"/>
</dbReference>
<comment type="caution">
    <text evidence="10">The sequence shown here is derived from an EMBL/GenBank/DDBJ whole genome shotgun (WGS) entry which is preliminary data.</text>
</comment>
<keyword evidence="1" id="KW-0813">Transport</keyword>
<keyword evidence="4" id="KW-0547">Nucleotide-binding</keyword>
<evidence type="ECO:0000256" key="5">
    <source>
        <dbReference type="ARBA" id="ARBA00022840"/>
    </source>
</evidence>
<dbReference type="InterPro" id="IPR003593">
    <property type="entry name" value="AAA+_ATPase"/>
</dbReference>
<dbReference type="PROSITE" id="PS50893">
    <property type="entry name" value="ABC_TRANSPORTER_2"/>
    <property type="match status" value="1"/>
</dbReference>
<accession>A0ABT9GKK7</accession>
<dbReference type="SUPFAM" id="SSF52540">
    <property type="entry name" value="P-loop containing nucleoside triphosphate hydrolases"/>
    <property type="match status" value="1"/>
</dbReference>